<evidence type="ECO:0000313" key="3">
    <source>
        <dbReference type="Proteomes" id="UP000007819"/>
    </source>
</evidence>
<proteinExistence type="predicted"/>
<keyword evidence="1" id="KW-0808">Transferase</keyword>
<dbReference type="OrthoDB" id="5835829at2759"/>
<dbReference type="Gene3D" id="3.40.50.2000">
    <property type="entry name" value="Glycogen Phosphorylase B"/>
    <property type="match status" value="1"/>
</dbReference>
<keyword evidence="3" id="KW-1185">Reference proteome</keyword>
<sequence>MMKKCNTLFTYLFSICLVYTYGGWKILPVDTARILAVETFGGKSHWNYVSAILRVLSNNGHHVTVFTPFPDGERDNYKEVDTSNDFQIFQEMNLTDLLRSYTSPISIVESTRTNRMFICDSVYKSVELNKIMEEKENSNFDVLIIETLGYDCELYLASKLNLPLIYLVSTPVIFEERFISGDIPNPAIISHLCANHAIPKKFVQIFINTALLAYSMILFSQGSKPFQILTVTVLVLENGFLNFLVTVQERFSNYSMVSL</sequence>
<dbReference type="GO" id="GO:0008194">
    <property type="term" value="F:UDP-glycosyltransferase activity"/>
    <property type="evidence" value="ECO:0007669"/>
    <property type="project" value="InterPro"/>
</dbReference>
<dbReference type="RefSeq" id="XP_029342289.1">
    <property type="nucleotide sequence ID" value="XM_029486429.1"/>
</dbReference>
<dbReference type="GeneID" id="115033041"/>
<dbReference type="SUPFAM" id="SSF53756">
    <property type="entry name" value="UDP-Glycosyltransferase/glycogen phosphorylase"/>
    <property type="match status" value="1"/>
</dbReference>
<dbReference type="AlphaFoldDB" id="A0A8R2JMP1"/>
<dbReference type="EnsemblMetazoa" id="XM_029486429.1">
    <property type="protein sequence ID" value="XP_029342289.1"/>
    <property type="gene ID" value="LOC115033041"/>
</dbReference>
<dbReference type="KEGG" id="api:115033041"/>
<reference evidence="2" key="2">
    <citation type="submission" date="2022-06" db="UniProtKB">
        <authorList>
            <consortium name="EnsemblMetazoa"/>
        </authorList>
    </citation>
    <scope>IDENTIFICATION</scope>
</reference>
<reference evidence="3" key="1">
    <citation type="submission" date="2010-06" db="EMBL/GenBank/DDBJ databases">
        <authorList>
            <person name="Jiang H."/>
            <person name="Abraham K."/>
            <person name="Ali S."/>
            <person name="Alsbrooks S.L."/>
            <person name="Anim B.N."/>
            <person name="Anosike U.S."/>
            <person name="Attaway T."/>
            <person name="Bandaranaike D.P."/>
            <person name="Battles P.K."/>
            <person name="Bell S.N."/>
            <person name="Bell A.V."/>
            <person name="Beltran B."/>
            <person name="Bickham C."/>
            <person name="Bustamante Y."/>
            <person name="Caleb T."/>
            <person name="Canada A."/>
            <person name="Cardenas V."/>
            <person name="Carter K."/>
            <person name="Chacko J."/>
            <person name="Chandrabose M.N."/>
            <person name="Chavez D."/>
            <person name="Chavez A."/>
            <person name="Chen L."/>
            <person name="Chu H.-S."/>
            <person name="Claassen K.J."/>
            <person name="Cockrell R."/>
            <person name="Collins M."/>
            <person name="Cooper J.A."/>
            <person name="Cree A."/>
            <person name="Curry S.M."/>
            <person name="Da Y."/>
            <person name="Dao M.D."/>
            <person name="Das B."/>
            <person name="Davila M.-L."/>
            <person name="Davy-Carroll L."/>
            <person name="Denson S."/>
            <person name="Dinh H."/>
            <person name="Ebong V.E."/>
            <person name="Edwards J.R."/>
            <person name="Egan A."/>
            <person name="El-Daye J."/>
            <person name="Escobedo L."/>
            <person name="Fernandez S."/>
            <person name="Fernando P.R."/>
            <person name="Flagg N."/>
            <person name="Forbes L.D."/>
            <person name="Fowler R.G."/>
            <person name="Fu Q."/>
            <person name="Gabisi R.A."/>
            <person name="Ganer J."/>
            <person name="Garbino Pronczuk A."/>
            <person name="Garcia R.M."/>
            <person name="Garner T."/>
            <person name="Garrett T.E."/>
            <person name="Gonzalez D.A."/>
            <person name="Hamid H."/>
            <person name="Hawkins E.S."/>
            <person name="Hirani K."/>
            <person name="Hogues M.E."/>
            <person name="Hollins B."/>
            <person name="Hsiao C.-H."/>
            <person name="Jabil R."/>
            <person name="James M.L."/>
            <person name="Jhangiani S.N."/>
            <person name="Johnson B."/>
            <person name="Johnson Q."/>
            <person name="Joshi V."/>
            <person name="Kalu J.B."/>
            <person name="Kam C."/>
            <person name="Kashfia A."/>
            <person name="Keebler J."/>
            <person name="Kisamo H."/>
            <person name="Kovar C.L."/>
            <person name="Lago L.A."/>
            <person name="Lai C.-Y."/>
            <person name="Laidlaw J."/>
            <person name="Lara F."/>
            <person name="Le T.-K."/>
            <person name="Lee S.L."/>
            <person name="Legall F.H."/>
            <person name="Lemon S.J."/>
            <person name="Lewis L.R."/>
            <person name="Li B."/>
            <person name="Liu Y."/>
            <person name="Liu Y.-S."/>
            <person name="Lopez J."/>
            <person name="Lozado R.J."/>
            <person name="Lu J."/>
            <person name="Madu R.C."/>
            <person name="Maheshwari M."/>
            <person name="Maheshwari R."/>
            <person name="Malloy K."/>
            <person name="Martinez E."/>
            <person name="Mathew T."/>
            <person name="Mercado I.C."/>
            <person name="Mercado C."/>
            <person name="Meyer B."/>
            <person name="Montgomery K."/>
            <person name="Morgan M.B."/>
            <person name="Munidasa M."/>
            <person name="Nazareth L.V."/>
            <person name="Nelson J."/>
            <person name="Ng B.M."/>
            <person name="Nguyen N.B."/>
            <person name="Nguyen P.Q."/>
            <person name="Nguyen T."/>
            <person name="Obregon M."/>
            <person name="Okwuonu G.O."/>
            <person name="Onwere C.G."/>
            <person name="Orozco G."/>
            <person name="Parra A."/>
            <person name="Patel S."/>
            <person name="Patil S."/>
            <person name="Perez A."/>
            <person name="Perez Y."/>
            <person name="Pham C."/>
            <person name="Primus E.L."/>
            <person name="Pu L.-L."/>
            <person name="Puazo M."/>
            <person name="Qin X."/>
            <person name="Quiroz J.B."/>
            <person name="Reese J."/>
            <person name="Richards S."/>
            <person name="Rives C.M."/>
            <person name="Robberts R."/>
            <person name="Ruiz S.J."/>
            <person name="Ruiz M.J."/>
            <person name="Santibanez J."/>
            <person name="Schneider B.W."/>
            <person name="Sisson I."/>
            <person name="Smith M."/>
            <person name="Sodergren E."/>
            <person name="Song X.-Z."/>
            <person name="Song B.B."/>
            <person name="Summersgill H."/>
            <person name="Thelus R."/>
            <person name="Thornton R.D."/>
            <person name="Trejos Z.Y."/>
            <person name="Usmani K."/>
            <person name="Vattathil S."/>
            <person name="Villasana D."/>
            <person name="Walker D.L."/>
            <person name="Wang S."/>
            <person name="Wang K."/>
            <person name="White C.S."/>
            <person name="Williams A.C."/>
            <person name="Williamson J."/>
            <person name="Wilson K."/>
            <person name="Woghiren I.O."/>
            <person name="Woodworth J.R."/>
            <person name="Worley K.C."/>
            <person name="Wright R.A."/>
            <person name="Wu W."/>
            <person name="Young L."/>
            <person name="Zhang L."/>
            <person name="Zhang J."/>
            <person name="Zhu Y."/>
            <person name="Muzny D.M."/>
            <person name="Weinstock G."/>
            <person name="Gibbs R.A."/>
        </authorList>
    </citation>
    <scope>NUCLEOTIDE SEQUENCE [LARGE SCALE GENOMIC DNA]</scope>
    <source>
        <strain evidence="3">LSR1</strain>
    </source>
</reference>
<dbReference type="InterPro" id="IPR002213">
    <property type="entry name" value="UDP_glucos_trans"/>
</dbReference>
<dbReference type="Pfam" id="PF00201">
    <property type="entry name" value="UDPGT"/>
    <property type="match status" value="1"/>
</dbReference>
<name>A0A8R2JMP1_ACYPI</name>
<accession>A0A8R2JMP1</accession>
<evidence type="ECO:0000256" key="1">
    <source>
        <dbReference type="ARBA" id="ARBA00022679"/>
    </source>
</evidence>
<dbReference type="Proteomes" id="UP000007819">
    <property type="component" value="Chromosome A1"/>
</dbReference>
<organism evidence="2 3">
    <name type="scientific">Acyrthosiphon pisum</name>
    <name type="common">Pea aphid</name>
    <dbReference type="NCBI Taxonomy" id="7029"/>
    <lineage>
        <taxon>Eukaryota</taxon>
        <taxon>Metazoa</taxon>
        <taxon>Ecdysozoa</taxon>
        <taxon>Arthropoda</taxon>
        <taxon>Hexapoda</taxon>
        <taxon>Insecta</taxon>
        <taxon>Pterygota</taxon>
        <taxon>Neoptera</taxon>
        <taxon>Paraneoptera</taxon>
        <taxon>Hemiptera</taxon>
        <taxon>Sternorrhyncha</taxon>
        <taxon>Aphidomorpha</taxon>
        <taxon>Aphidoidea</taxon>
        <taxon>Aphididae</taxon>
        <taxon>Macrosiphini</taxon>
        <taxon>Acyrthosiphon</taxon>
    </lineage>
</organism>
<evidence type="ECO:0000313" key="2">
    <source>
        <dbReference type="EnsemblMetazoa" id="XP_029342289.1"/>
    </source>
</evidence>
<protein>
    <submittedName>
        <fullName evidence="2">Uncharacterized protein</fullName>
    </submittedName>
</protein>